<dbReference type="PANTHER" id="PTHR43312:SF1">
    <property type="entry name" value="NADP-DEPENDENT OXIDOREDUCTASE DOMAIN-CONTAINING PROTEIN"/>
    <property type="match status" value="1"/>
</dbReference>
<dbReference type="PANTHER" id="PTHR43312">
    <property type="entry name" value="D-THREO-ALDOSE 1-DEHYDROGENASE"/>
    <property type="match status" value="1"/>
</dbReference>
<dbReference type="PATRIC" id="fig|477245.3.peg.594"/>
<dbReference type="Proteomes" id="UP000032234">
    <property type="component" value="Chromosome"/>
</dbReference>
<keyword evidence="3" id="KW-1185">Reference proteome</keyword>
<proteinExistence type="predicted"/>
<evidence type="ECO:0000313" key="3">
    <source>
        <dbReference type="Proteomes" id="UP000032234"/>
    </source>
</evidence>
<dbReference type="InterPro" id="IPR023210">
    <property type="entry name" value="NADP_OxRdtase_dom"/>
</dbReference>
<accession>A0A0C5FSG4</accession>
<feature type="domain" description="NADP-dependent oxidoreductase" evidence="1">
    <location>
        <begin position="15"/>
        <end position="315"/>
    </location>
</feature>
<dbReference type="AlphaFoldDB" id="A0A0C5FSG4"/>
<dbReference type="SUPFAM" id="SSF51430">
    <property type="entry name" value="NAD(P)-linked oxidoreductase"/>
    <property type="match status" value="1"/>
</dbReference>
<dbReference type="Pfam" id="PF00248">
    <property type="entry name" value="Aldo_ket_red"/>
    <property type="match status" value="1"/>
</dbReference>
<protein>
    <submittedName>
        <fullName evidence="2">Aldo/keto reductase</fullName>
    </submittedName>
</protein>
<reference evidence="2 3" key="1">
    <citation type="submission" date="2015-02" db="EMBL/GenBank/DDBJ databases">
        <title>Genome sequence of thermotolerant Streptomyces cyaneogriseus subsp. Noncyanogenus NMWT1, the producer of nematocidal antibiotics nemadectin.</title>
        <authorList>
            <person name="Wang H."/>
            <person name="Li C."/>
            <person name="Xiang W."/>
            <person name="Wang X."/>
        </authorList>
    </citation>
    <scope>NUCLEOTIDE SEQUENCE [LARGE SCALE GENOMIC DNA]</scope>
    <source>
        <strain evidence="2 3">NMWT 1</strain>
    </source>
</reference>
<gene>
    <name evidence="2" type="ORF">TU94_02660</name>
</gene>
<name>A0A0C5FSG4_9ACTN</name>
<organism evidence="2 3">
    <name type="scientific">Streptomyces cyaneogriseus subsp. noncyanogenus</name>
    <dbReference type="NCBI Taxonomy" id="477245"/>
    <lineage>
        <taxon>Bacteria</taxon>
        <taxon>Bacillati</taxon>
        <taxon>Actinomycetota</taxon>
        <taxon>Actinomycetes</taxon>
        <taxon>Kitasatosporales</taxon>
        <taxon>Streptomycetaceae</taxon>
        <taxon>Streptomyces</taxon>
    </lineage>
</organism>
<dbReference type="OrthoDB" id="3664926at2"/>
<evidence type="ECO:0000313" key="2">
    <source>
        <dbReference type="EMBL" id="AJP00583.1"/>
    </source>
</evidence>
<dbReference type="EMBL" id="CP010849">
    <property type="protein sequence ID" value="AJP00583.1"/>
    <property type="molecule type" value="Genomic_DNA"/>
</dbReference>
<sequence length="327" mass="37433">MRFRRFGRTGWQVSEIGYGMWGIGGGPGGWTGTDEDAGREALELAVTGGCNFFDTAWIYGRGHSEELLGRLCRDHADRRLYVATKIPPLDRRWPPRKDARFAEVFPDAHVEEYLRHSRKNLGVDRIDLLHYHVWEDAWASDELWVRQVEEMKRQGLVEAVGISVNRWEPWNVLAALETGLVDVVQVIYNIFDQAPEDELFDTCARHDVGVIARVPFDEGTLTGTLTPQSRWPEGDWRNSYFVPENLAASVERAERLRPVVPEGMTMPELALRFILNHRAVHTVIPGMRTPAHVRANLAVSDGTPLAPELLAELRRHRWDRRPTEWSQ</sequence>
<dbReference type="InterPro" id="IPR036812">
    <property type="entry name" value="NAD(P)_OxRdtase_dom_sf"/>
</dbReference>
<dbReference type="KEGG" id="scw:TU94_02660"/>
<dbReference type="InterPro" id="IPR053135">
    <property type="entry name" value="AKR2_Oxidoreductase"/>
</dbReference>
<dbReference type="STRING" id="477245.TU94_02660"/>
<dbReference type="CDD" id="cd19086">
    <property type="entry name" value="AKR_AKR11C1"/>
    <property type="match status" value="1"/>
</dbReference>
<dbReference type="HOGENOM" id="CLU_023205_2_3_11"/>
<dbReference type="RefSeq" id="WP_044378850.1">
    <property type="nucleotide sequence ID" value="NZ_CP010849.1"/>
</dbReference>
<evidence type="ECO:0000259" key="1">
    <source>
        <dbReference type="Pfam" id="PF00248"/>
    </source>
</evidence>
<dbReference type="Gene3D" id="3.20.20.100">
    <property type="entry name" value="NADP-dependent oxidoreductase domain"/>
    <property type="match status" value="1"/>
</dbReference>